<feature type="domain" description="Peptidoglycan binding" evidence="2">
    <location>
        <begin position="106"/>
        <end position="166"/>
    </location>
</feature>
<keyword evidence="4" id="KW-1185">Reference proteome</keyword>
<organism evidence="3 4">
    <name type="scientific">Marinibactrum halimedae</name>
    <dbReference type="NCBI Taxonomy" id="1444977"/>
    <lineage>
        <taxon>Bacteria</taxon>
        <taxon>Pseudomonadati</taxon>
        <taxon>Pseudomonadota</taxon>
        <taxon>Gammaproteobacteria</taxon>
        <taxon>Cellvibrionales</taxon>
        <taxon>Cellvibrionaceae</taxon>
        <taxon>Marinibactrum</taxon>
    </lineage>
</organism>
<evidence type="ECO:0000259" key="2">
    <source>
        <dbReference type="Pfam" id="PF09374"/>
    </source>
</evidence>
<dbReference type="SUPFAM" id="SSF53955">
    <property type="entry name" value="Lysozyme-like"/>
    <property type="match status" value="1"/>
</dbReference>
<dbReference type="InterPro" id="IPR023346">
    <property type="entry name" value="Lysozyme-like_dom_sf"/>
</dbReference>
<evidence type="ECO:0000313" key="3">
    <source>
        <dbReference type="EMBL" id="GLS25001.1"/>
    </source>
</evidence>
<dbReference type="RefSeq" id="WP_232592630.1">
    <property type="nucleotide sequence ID" value="NZ_BSPD01000021.1"/>
</dbReference>
<dbReference type="Gene3D" id="1.20.141.10">
    <property type="entry name" value="Chitosanase, subunit A, domain 1"/>
    <property type="match status" value="1"/>
</dbReference>
<dbReference type="AlphaFoldDB" id="A0AA37T756"/>
<proteinExistence type="predicted"/>
<protein>
    <recommendedName>
        <fullName evidence="5">N-acetylmuramidase</fullName>
    </recommendedName>
</protein>
<name>A0AA37T756_9GAMM</name>
<reference evidence="3 4" key="1">
    <citation type="journal article" date="2014" name="Int. J. Syst. Evol. Microbiol.">
        <title>Complete genome sequence of Corynebacterium casei LMG S-19264T (=DSM 44701T), isolated from a smear-ripened cheese.</title>
        <authorList>
            <consortium name="US DOE Joint Genome Institute (JGI-PGF)"/>
            <person name="Walter F."/>
            <person name="Albersmeier A."/>
            <person name="Kalinowski J."/>
            <person name="Ruckert C."/>
        </authorList>
    </citation>
    <scope>NUCLEOTIDE SEQUENCE [LARGE SCALE GENOMIC DNA]</scope>
    <source>
        <strain evidence="3 4">NBRC 110095</strain>
    </source>
</reference>
<dbReference type="EMBL" id="BSPD01000021">
    <property type="protein sequence ID" value="GLS25001.1"/>
    <property type="molecule type" value="Genomic_DNA"/>
</dbReference>
<evidence type="ECO:0000259" key="1">
    <source>
        <dbReference type="Pfam" id="PF05838"/>
    </source>
</evidence>
<dbReference type="InterPro" id="IPR018537">
    <property type="entry name" value="Peptidoglycan-bd_3"/>
</dbReference>
<dbReference type="Pfam" id="PF05838">
    <property type="entry name" value="Glyco_hydro_108"/>
    <property type="match status" value="1"/>
</dbReference>
<evidence type="ECO:0000313" key="4">
    <source>
        <dbReference type="Proteomes" id="UP001156870"/>
    </source>
</evidence>
<dbReference type="Proteomes" id="UP001156870">
    <property type="component" value="Unassembled WGS sequence"/>
</dbReference>
<dbReference type="Pfam" id="PF09374">
    <property type="entry name" value="PG_binding_3"/>
    <property type="match status" value="1"/>
</dbReference>
<comment type="caution">
    <text evidence="3">The sequence shown here is derived from an EMBL/GenBank/DDBJ whole genome shotgun (WGS) entry which is preliminary data.</text>
</comment>
<feature type="domain" description="TtsA-like Glycoside hydrolase family 108" evidence="1">
    <location>
        <begin position="9"/>
        <end position="97"/>
    </location>
</feature>
<accession>A0AA37T756</accession>
<sequence length="171" mass="19401">MAEFTPALNKMLRNEGGYIDHCVAGDRGGQTFAGISRRFHPTWPGWPLIDSCDKENPNLTALVYKFYRQQFWQPIKADYLHHQIVAESIFDFAVNAGVRIAVKVAQIVVDTSPDGIVGPKTLEQLNSVDDEFFVAKYALAKIARYREIVRKDRSQEKFLLGWINRTLEGVG</sequence>
<evidence type="ECO:0008006" key="5">
    <source>
        <dbReference type="Google" id="ProtNLM"/>
    </source>
</evidence>
<gene>
    <name evidence="3" type="ORF">GCM10007877_07150</name>
</gene>
<dbReference type="InterPro" id="IPR008565">
    <property type="entry name" value="TtsA-like_GH18_dom"/>
</dbReference>